<protein>
    <submittedName>
        <fullName evidence="1">Vitamin D3 receptor</fullName>
    </submittedName>
</protein>
<keyword evidence="2" id="KW-1185">Reference proteome</keyword>
<gene>
    <name evidence="1" type="ORF">CYMTET_39484</name>
</gene>
<dbReference type="EMBL" id="LGRX02026215">
    <property type="protein sequence ID" value="KAK3251167.1"/>
    <property type="molecule type" value="Genomic_DNA"/>
</dbReference>
<name>A0AAE0F4L4_9CHLO</name>
<proteinExistence type="predicted"/>
<organism evidence="1 2">
    <name type="scientific">Cymbomonas tetramitiformis</name>
    <dbReference type="NCBI Taxonomy" id="36881"/>
    <lineage>
        <taxon>Eukaryota</taxon>
        <taxon>Viridiplantae</taxon>
        <taxon>Chlorophyta</taxon>
        <taxon>Pyramimonadophyceae</taxon>
        <taxon>Pyramimonadales</taxon>
        <taxon>Pyramimonadaceae</taxon>
        <taxon>Cymbomonas</taxon>
    </lineage>
</organism>
<evidence type="ECO:0000313" key="2">
    <source>
        <dbReference type="Proteomes" id="UP001190700"/>
    </source>
</evidence>
<dbReference type="AlphaFoldDB" id="A0AAE0F4L4"/>
<comment type="caution">
    <text evidence="1">The sequence shown here is derived from an EMBL/GenBank/DDBJ whole genome shotgun (WGS) entry which is preliminary data.</text>
</comment>
<sequence>MLLFIASSAQFCARQNQDKLAKRNQRESQSPFAYPKVLDMDCARWQEVLLHMSRRVEWVDPGLHMDVFDNTIRQDAGEQKRFEASVASADLFIFVGVRSAEFADELIAKTQHIHTGVALDCLPALEAQARLLFQPQLPLLKEAAKLIPWTQAATDVRTFNLVGLRFSSPLCRLRLGPVFSTKRVRTAALRRCKLLQVPHGILARTKHLLQSSGLLSRDL</sequence>
<accession>A0AAE0F4L4</accession>
<keyword evidence="1" id="KW-0675">Receptor</keyword>
<reference evidence="1 2" key="1">
    <citation type="journal article" date="2015" name="Genome Biol. Evol.">
        <title>Comparative Genomics of a Bacterivorous Green Alga Reveals Evolutionary Causalities and Consequences of Phago-Mixotrophic Mode of Nutrition.</title>
        <authorList>
            <person name="Burns J.A."/>
            <person name="Paasch A."/>
            <person name="Narechania A."/>
            <person name="Kim E."/>
        </authorList>
    </citation>
    <scope>NUCLEOTIDE SEQUENCE [LARGE SCALE GENOMIC DNA]</scope>
    <source>
        <strain evidence="1 2">PLY_AMNH</strain>
    </source>
</reference>
<evidence type="ECO:0000313" key="1">
    <source>
        <dbReference type="EMBL" id="KAK3251167.1"/>
    </source>
</evidence>
<dbReference type="Proteomes" id="UP001190700">
    <property type="component" value="Unassembled WGS sequence"/>
</dbReference>